<reference evidence="2 3" key="1">
    <citation type="submission" date="2016-05" db="EMBL/GenBank/DDBJ databases">
        <title>Genomic and physiological characterization of Planctopirus sp. isolated from fresh water lake.</title>
        <authorList>
            <person name="Subhash Y."/>
            <person name="Ramana C."/>
        </authorList>
    </citation>
    <scope>NUCLEOTIDE SEQUENCE [LARGE SCALE GENOMIC DNA]</scope>
    <source>
        <strain evidence="2 3">JC280</strain>
    </source>
</reference>
<dbReference type="InterPro" id="IPR050696">
    <property type="entry name" value="FtsA/MreB"/>
</dbReference>
<dbReference type="PANTHER" id="PTHR32432">
    <property type="entry name" value="CELL DIVISION PROTEIN FTSA-RELATED"/>
    <property type="match status" value="1"/>
</dbReference>
<dbReference type="Gene3D" id="3.30.420.40">
    <property type="match status" value="2"/>
</dbReference>
<feature type="compositionally biased region" description="Low complexity" evidence="1">
    <location>
        <begin position="733"/>
        <end position="747"/>
    </location>
</feature>
<name>A0A1C3EN71_9PLAN</name>
<feature type="region of interest" description="Disordered" evidence="1">
    <location>
        <begin position="717"/>
        <end position="753"/>
    </location>
</feature>
<dbReference type="Pfam" id="PF11104">
    <property type="entry name" value="PilM_2"/>
    <property type="match status" value="1"/>
</dbReference>
<dbReference type="PANTHER" id="PTHR32432:SF3">
    <property type="entry name" value="ETHANOLAMINE UTILIZATION PROTEIN EUTJ"/>
    <property type="match status" value="1"/>
</dbReference>
<feature type="region of interest" description="Disordered" evidence="1">
    <location>
        <begin position="627"/>
        <end position="699"/>
    </location>
</feature>
<dbReference type="InterPro" id="IPR043129">
    <property type="entry name" value="ATPase_NBD"/>
</dbReference>
<accession>A0A1C3EN71</accession>
<organism evidence="2 3">
    <name type="scientific">Planctopirus hydrillae</name>
    <dbReference type="NCBI Taxonomy" id="1841610"/>
    <lineage>
        <taxon>Bacteria</taxon>
        <taxon>Pseudomonadati</taxon>
        <taxon>Planctomycetota</taxon>
        <taxon>Planctomycetia</taxon>
        <taxon>Planctomycetales</taxon>
        <taxon>Planctomycetaceae</taxon>
        <taxon>Planctopirus</taxon>
    </lineage>
</organism>
<dbReference type="SUPFAM" id="SSF53067">
    <property type="entry name" value="Actin-like ATPase domain"/>
    <property type="match status" value="2"/>
</dbReference>
<dbReference type="AlphaFoldDB" id="A0A1C3EN71"/>
<dbReference type="CDD" id="cd24049">
    <property type="entry name" value="ASKHA_NBD_PilM"/>
    <property type="match status" value="1"/>
</dbReference>
<feature type="compositionally biased region" description="Gly residues" evidence="1">
    <location>
        <begin position="674"/>
        <end position="683"/>
    </location>
</feature>
<dbReference type="Gene3D" id="3.30.1490.300">
    <property type="match status" value="1"/>
</dbReference>
<evidence type="ECO:0000313" key="3">
    <source>
        <dbReference type="Proteomes" id="UP000094828"/>
    </source>
</evidence>
<keyword evidence="3" id="KW-1185">Reference proteome</keyword>
<dbReference type="InterPro" id="IPR005883">
    <property type="entry name" value="PilM"/>
</dbReference>
<gene>
    <name evidence="2" type="ORF">A6X21_03265</name>
</gene>
<proteinExistence type="predicted"/>
<evidence type="ECO:0000313" key="2">
    <source>
        <dbReference type="EMBL" id="ODA34703.1"/>
    </source>
</evidence>
<dbReference type="STRING" id="1841610.A6X21_03265"/>
<comment type="caution">
    <text evidence="2">The sequence shown here is derived from an EMBL/GenBank/DDBJ whole genome shotgun (WGS) entry which is preliminary data.</text>
</comment>
<protein>
    <submittedName>
        <fullName evidence="2">Pilus assembly protein PilM</fullName>
    </submittedName>
</protein>
<dbReference type="Proteomes" id="UP000094828">
    <property type="component" value="Unassembled WGS sequence"/>
</dbReference>
<dbReference type="NCBIfam" id="TIGR01175">
    <property type="entry name" value="pilM"/>
    <property type="match status" value="1"/>
</dbReference>
<sequence length="753" mass="82296">MAELKSAWGIEIGQAGLKAIKLRYAEASNQVFAVAFDYVPHPKLLSQPDADPDELISEALKTFLSRNQIQGDLLGISLPGSKSLLKFIQLPPVEESKVAEIVRYEARQQIPFPLEDVIWDFQPMGSSSVEGGFMLDAEVGLFAMKRDDIEHQMYPFNQRKLELELVQIAPLAVYNFLWFDRLGQRKDPEQSLNSLADDQYVVALDMGCDQTTLIVTNGKKIWTRNVPIGGNHFTRALTREMKLTFAKAEHLKCNATKSPDPKAVFQAMRPVFNDYVNEIQRSIGFFSSVNRSAQITKLVGLGNGFKLAGLAKFLQQNLNYEVEKIDTFPSSVGDSVLTAPLFHDNILTFTGPYGLALQLLGQTQIHTSLLPPEIVVARKIRRKKPWAVATAAVLLFGLATSVAGYGSVAQSVSKSRFGGAETKADEVAKYAAKLDSDYKAQESRNAAAKERGEKLVKALDSRANWLELYKAIDECLPRDESAEQLDETRIELMNRISLKSVTSKKYDDLATWYNDNAQLAKVSPQYFSPFDKTEARKTGPTGPGYVFTLHGVHFHHAPEDPVKGQGTGYVVNTLLKNLQSFKVTRKDAVTGQVIETPVGQLGISYATVKADPFVLIDYYPMGRPDMASASSAARGLRPGFQPGFNPGGSGAESSYSPPTPGGISSPGIPSPGIPGTGIPGTGTGRVIDTQLPPEQINTPRKIHMTNFVVQFVWKPTPEKDRPKVDPALPPVDPAAAPQDGQAPAATPQTPPAV</sequence>
<evidence type="ECO:0000256" key="1">
    <source>
        <dbReference type="SAM" id="MobiDB-lite"/>
    </source>
</evidence>
<dbReference type="RefSeq" id="WP_068846175.1">
    <property type="nucleotide sequence ID" value="NZ_LYDR01000039.1"/>
</dbReference>
<dbReference type="OrthoDB" id="9768127at2"/>
<dbReference type="EMBL" id="LYDR01000039">
    <property type="protein sequence ID" value="ODA34703.1"/>
    <property type="molecule type" value="Genomic_DNA"/>
</dbReference>